<proteinExistence type="predicted"/>
<gene>
    <name evidence="1" type="ORF">FKY71_11745</name>
</gene>
<protein>
    <submittedName>
        <fullName evidence="1">Uncharacterized protein</fullName>
    </submittedName>
</protein>
<name>A0A540VRN8_9GAMM</name>
<comment type="caution">
    <text evidence="1">The sequence shown here is derived from an EMBL/GenBank/DDBJ whole genome shotgun (WGS) entry which is preliminary data.</text>
</comment>
<reference evidence="1 2" key="1">
    <citation type="submission" date="2019-06" db="EMBL/GenBank/DDBJ databases">
        <title>Metagenome assembled Genome of Spiribacter salinus SL48-SHIP from the microbial mat of Salt Lake 48 (Novosibirsk region, Russia).</title>
        <authorList>
            <person name="Shipova A."/>
            <person name="Rozanov A.S."/>
            <person name="Bryanskaya A.V."/>
            <person name="Peltek S.E."/>
        </authorList>
    </citation>
    <scope>NUCLEOTIDE SEQUENCE [LARGE SCALE GENOMIC DNA]</scope>
    <source>
        <strain evidence="1">SL48-SHIP-2</strain>
    </source>
</reference>
<dbReference type="Proteomes" id="UP000315400">
    <property type="component" value="Unassembled WGS sequence"/>
</dbReference>
<evidence type="ECO:0000313" key="2">
    <source>
        <dbReference type="Proteomes" id="UP000315400"/>
    </source>
</evidence>
<dbReference type="AlphaFoldDB" id="A0A540VRN8"/>
<sequence>MPAPSNNQLTGFYHIAEVGADAVTTIEYACMLGGTVVQSQSFAITNEIGTATATEIIYPSKTIDNVNGDFDGIRVRITTSTQTLITVRTFPLGQTISDPDGNNVEVQNLRQSFPSGDDGFVQYAAQGLNANSASFEHRVTLRKSATTVTTQTFAGGKFQIETPDLDSHVLTSDIVFENDNDGSHEDVNNLGVESRDNNGLGTYRFAAGSNNDQYDIGPFQYDDGFTITMQQMTLYWTTP</sequence>
<evidence type="ECO:0000313" key="1">
    <source>
        <dbReference type="EMBL" id="TQE98833.1"/>
    </source>
</evidence>
<dbReference type="EMBL" id="VIFK01000128">
    <property type="protein sequence ID" value="TQE98833.1"/>
    <property type="molecule type" value="Genomic_DNA"/>
</dbReference>
<organism evidence="1 2">
    <name type="scientific">Spiribacter salinus</name>
    <dbReference type="NCBI Taxonomy" id="1335746"/>
    <lineage>
        <taxon>Bacteria</taxon>
        <taxon>Pseudomonadati</taxon>
        <taxon>Pseudomonadota</taxon>
        <taxon>Gammaproteobacteria</taxon>
        <taxon>Chromatiales</taxon>
        <taxon>Ectothiorhodospiraceae</taxon>
        <taxon>Spiribacter</taxon>
    </lineage>
</organism>
<accession>A0A540VRN8</accession>